<evidence type="ECO:0000256" key="13">
    <source>
        <dbReference type="ARBA" id="ARBA00022781"/>
    </source>
</evidence>
<keyword evidence="19 21" id="KW-0472">Membrane</keyword>
<dbReference type="GO" id="GO:0005886">
    <property type="term" value="C:plasma membrane"/>
    <property type="evidence" value="ECO:0007669"/>
    <property type="project" value="UniProtKB-SubCell"/>
</dbReference>
<dbReference type="GO" id="GO:1902600">
    <property type="term" value="P:proton transmembrane transport"/>
    <property type="evidence" value="ECO:0007669"/>
    <property type="project" value="UniProtKB-KW"/>
</dbReference>
<evidence type="ECO:0000256" key="12">
    <source>
        <dbReference type="ARBA" id="ARBA00022737"/>
    </source>
</evidence>
<evidence type="ECO:0000256" key="4">
    <source>
        <dbReference type="ARBA" id="ARBA00011203"/>
    </source>
</evidence>
<keyword evidence="9 21" id="KW-0679">Respiratory chain</keyword>
<evidence type="ECO:0000313" key="27">
    <source>
        <dbReference type="Proteomes" id="UP000070107"/>
    </source>
</evidence>
<evidence type="ECO:0000256" key="7">
    <source>
        <dbReference type="ARBA" id="ARBA00022519"/>
    </source>
</evidence>
<comment type="cofactor">
    <cofactor evidence="21 23">
        <name>heme c</name>
        <dbReference type="ChEBI" id="CHEBI:61717"/>
    </cofactor>
    <text evidence="21 23">Binds 2 heme C groups per subunit.</text>
</comment>
<evidence type="ECO:0000256" key="18">
    <source>
        <dbReference type="ARBA" id="ARBA00023065"/>
    </source>
</evidence>
<dbReference type="InterPro" id="IPR004678">
    <property type="entry name" value="Cyt_c_oxidase_cbb3_su3"/>
</dbReference>
<dbReference type="Gene3D" id="1.10.760.10">
    <property type="entry name" value="Cytochrome c-like domain"/>
    <property type="match status" value="2"/>
</dbReference>
<dbReference type="Gene3D" id="6.10.280.130">
    <property type="match status" value="1"/>
</dbReference>
<keyword evidence="14 21" id="KW-0249">Electron transport</keyword>
<keyword evidence="27" id="KW-1185">Reference proteome</keyword>
<sequence>MDDARHIDGKRIDEKTGVETTGHFWDGIQELNNPLPRWWLWTFYATIIWAIGYTIMYPAWPMLTSATGGYLGYSSRAEVRDELATAEAARGSLVEAVRSEDVAQIVANPVLKQFAISAGAAAFKVNCVQCHGSGAQGSAGYPNLNDDDWLWGGDIESIYTTINHGVRYAADEETRQSEMPSFDGVLTPDQMADVAAYVVSLSGTPKFPDKVEAGATLFAENCASCHGSDAKAAKGVDAEAVKDLGAPDLADAIWLYGSGENAVVQQMMHPRNGVMPAWGARLGNTTVKELAVYVHSLGGGQTVAAGQ</sequence>
<dbReference type="UniPathway" id="UPA00705"/>
<comment type="subunit">
    <text evidence="4">Component of the cbb3-type cytochrome c oxidase at least composed of FixN, FixO, FixQ and FixP.</text>
</comment>
<dbReference type="PROSITE" id="PS51007">
    <property type="entry name" value="CYTC"/>
    <property type="match status" value="2"/>
</dbReference>
<dbReference type="NCBIfam" id="TIGR00782">
    <property type="entry name" value="ccoP"/>
    <property type="match status" value="1"/>
</dbReference>
<dbReference type="EMBL" id="LNTU01000039">
    <property type="protein sequence ID" value="KXF75120.1"/>
    <property type="molecule type" value="Genomic_DNA"/>
</dbReference>
<evidence type="ECO:0000256" key="3">
    <source>
        <dbReference type="ARBA" id="ARBA00006113"/>
    </source>
</evidence>
<protein>
    <recommendedName>
        <fullName evidence="21">Cbb3-type cytochrome c oxidase subunit</fullName>
    </recommendedName>
</protein>
<keyword evidence="8 21" id="KW-0349">Heme</keyword>
<feature type="binding site" description="covalent" evidence="23">
    <location>
        <position position="130"/>
    </location>
    <ligand>
        <name>heme c</name>
        <dbReference type="ChEBI" id="CHEBI:61717"/>
        <label>1</label>
    </ligand>
</feature>
<dbReference type="InterPro" id="IPR036909">
    <property type="entry name" value="Cyt_c-like_dom_sf"/>
</dbReference>
<dbReference type="PANTHER" id="PTHR33751:SF1">
    <property type="entry name" value="CBB3-TYPE CYTOCHROME C OXIDASE SUBUNIT FIXP"/>
    <property type="match status" value="1"/>
</dbReference>
<evidence type="ECO:0000256" key="24">
    <source>
        <dbReference type="SAM" id="Phobius"/>
    </source>
</evidence>
<evidence type="ECO:0000256" key="21">
    <source>
        <dbReference type="PIRNR" id="PIRNR000006"/>
    </source>
</evidence>
<keyword evidence="5 21" id="KW-0813">Transport</keyword>
<dbReference type="InterPro" id="IPR050597">
    <property type="entry name" value="Cytochrome_c_Oxidase_Subunit"/>
</dbReference>
<evidence type="ECO:0000256" key="8">
    <source>
        <dbReference type="ARBA" id="ARBA00022617"/>
    </source>
</evidence>
<comment type="pathway">
    <text evidence="2 21">Energy metabolism; oxidative phosphorylation.</text>
</comment>
<keyword evidence="17 21" id="KW-0408">Iron</keyword>
<dbReference type="Pfam" id="PF14715">
    <property type="entry name" value="FixP_N"/>
    <property type="match status" value="1"/>
</dbReference>
<keyword evidence="16 21" id="KW-0560">Oxidoreductase</keyword>
<feature type="binding site" description="axial binding residue" evidence="22">
    <location>
        <position position="275"/>
    </location>
    <ligand>
        <name>heme c</name>
        <dbReference type="ChEBI" id="CHEBI:61717"/>
        <label>1</label>
    </ligand>
    <ligandPart>
        <name>Fe</name>
        <dbReference type="ChEBI" id="CHEBI:18248"/>
    </ligandPart>
</feature>
<name>A0A135HPM7_9HYPH</name>
<evidence type="ECO:0000256" key="17">
    <source>
        <dbReference type="ARBA" id="ARBA00023004"/>
    </source>
</evidence>
<dbReference type="SUPFAM" id="SSF46626">
    <property type="entry name" value="Cytochrome c"/>
    <property type="match status" value="2"/>
</dbReference>
<feature type="domain" description="Cytochrome c" evidence="25">
    <location>
        <begin position="209"/>
        <end position="298"/>
    </location>
</feature>
<feature type="domain" description="Cytochrome c" evidence="25">
    <location>
        <begin position="114"/>
        <end position="202"/>
    </location>
</feature>
<evidence type="ECO:0000256" key="22">
    <source>
        <dbReference type="PIRSR" id="PIRSR000006-1"/>
    </source>
</evidence>
<evidence type="ECO:0000256" key="20">
    <source>
        <dbReference type="ARBA" id="ARBA00025525"/>
    </source>
</evidence>
<evidence type="ECO:0000256" key="19">
    <source>
        <dbReference type="ARBA" id="ARBA00023136"/>
    </source>
</evidence>
<comment type="subcellular location">
    <subcellularLocation>
        <location evidence="1 21">Cell inner membrane</location>
    </subcellularLocation>
</comment>
<dbReference type="GO" id="GO:0006119">
    <property type="term" value="P:oxidative phosphorylation"/>
    <property type="evidence" value="ECO:0007669"/>
    <property type="project" value="UniProtKB-UniPathway"/>
</dbReference>
<dbReference type="Proteomes" id="UP000070107">
    <property type="component" value="Unassembled WGS sequence"/>
</dbReference>
<evidence type="ECO:0000256" key="1">
    <source>
        <dbReference type="ARBA" id="ARBA00004533"/>
    </source>
</evidence>
<feature type="binding site" description="covalent" evidence="23">
    <location>
        <position position="225"/>
    </location>
    <ligand>
        <name>heme c</name>
        <dbReference type="ChEBI" id="CHEBI:61717"/>
        <label>2</label>
    </ligand>
</feature>
<dbReference type="PANTHER" id="PTHR33751">
    <property type="entry name" value="CBB3-TYPE CYTOCHROME C OXIDASE SUBUNIT FIXP"/>
    <property type="match status" value="1"/>
</dbReference>
<dbReference type="GO" id="GO:0016491">
    <property type="term" value="F:oxidoreductase activity"/>
    <property type="evidence" value="ECO:0007669"/>
    <property type="project" value="UniProtKB-KW"/>
</dbReference>
<dbReference type="InterPro" id="IPR032858">
    <property type="entry name" value="CcoP_N"/>
</dbReference>
<evidence type="ECO:0000256" key="11">
    <source>
        <dbReference type="ARBA" id="ARBA00022723"/>
    </source>
</evidence>
<dbReference type="GO" id="GO:0020037">
    <property type="term" value="F:heme binding"/>
    <property type="evidence" value="ECO:0007669"/>
    <property type="project" value="InterPro"/>
</dbReference>
<feature type="binding site" description="covalent" evidence="23">
    <location>
        <position position="222"/>
    </location>
    <ligand>
        <name>heme c</name>
        <dbReference type="ChEBI" id="CHEBI:61717"/>
        <label>2</label>
    </ligand>
</feature>
<evidence type="ECO:0000256" key="14">
    <source>
        <dbReference type="ARBA" id="ARBA00022982"/>
    </source>
</evidence>
<keyword evidence="11 21" id="KW-0479">Metal-binding</keyword>
<keyword evidence="7 21" id="KW-0997">Cell inner membrane</keyword>
<proteinExistence type="inferred from homology"/>
<dbReference type="Pfam" id="PF00034">
    <property type="entry name" value="Cytochrom_C"/>
    <property type="match status" value="1"/>
</dbReference>
<evidence type="ECO:0000256" key="16">
    <source>
        <dbReference type="ARBA" id="ARBA00023002"/>
    </source>
</evidence>
<dbReference type="PIRSF" id="PIRSF000006">
    <property type="entry name" value="Cbb3-Cox_fixP"/>
    <property type="match status" value="1"/>
</dbReference>
<dbReference type="AlphaFoldDB" id="A0A135HPM7"/>
<comment type="function">
    <text evidence="20">C-type cytochrome. Part of the cbb3-type cytochrome c oxidase complex. FixP subunit is required for transferring electrons from donor cytochrome c via its heme groups to FixO subunit. From there, electrons are shuttled to the catalytic binuclear center of FixN subunit where oxygen reduction takes place. The complex also functions as a proton pump.</text>
</comment>
<dbReference type="PRINTS" id="PR00605">
    <property type="entry name" value="CYTCHROMECIC"/>
</dbReference>
<evidence type="ECO:0000313" key="26">
    <source>
        <dbReference type="EMBL" id="KXF75120.1"/>
    </source>
</evidence>
<evidence type="ECO:0000256" key="6">
    <source>
        <dbReference type="ARBA" id="ARBA00022475"/>
    </source>
</evidence>
<keyword evidence="12" id="KW-0677">Repeat</keyword>
<accession>A0A135HPM7</accession>
<evidence type="ECO:0000256" key="9">
    <source>
        <dbReference type="ARBA" id="ARBA00022660"/>
    </source>
</evidence>
<dbReference type="InterPro" id="IPR009056">
    <property type="entry name" value="Cyt_c-like_dom"/>
</dbReference>
<comment type="caution">
    <text evidence="26">The sequence shown here is derived from an EMBL/GenBank/DDBJ whole genome shotgun (WGS) entry which is preliminary data.</text>
</comment>
<dbReference type="GO" id="GO:0005506">
    <property type="term" value="F:iron ion binding"/>
    <property type="evidence" value="ECO:0007669"/>
    <property type="project" value="InterPro"/>
</dbReference>
<evidence type="ECO:0000256" key="15">
    <source>
        <dbReference type="ARBA" id="ARBA00022989"/>
    </source>
</evidence>
<dbReference type="STRING" id="1494590.ATN84_20810"/>
<evidence type="ECO:0000256" key="2">
    <source>
        <dbReference type="ARBA" id="ARBA00004673"/>
    </source>
</evidence>
<keyword evidence="6 21" id="KW-1003">Cell membrane</keyword>
<evidence type="ECO:0000259" key="25">
    <source>
        <dbReference type="PROSITE" id="PS51007"/>
    </source>
</evidence>
<keyword evidence="15 24" id="KW-1133">Transmembrane helix</keyword>
<feature type="binding site" description="axial binding residue" evidence="22">
    <location>
        <position position="131"/>
    </location>
    <ligand>
        <name>heme c</name>
        <dbReference type="ChEBI" id="CHEBI:61717"/>
        <label>1</label>
    </ligand>
    <ligandPart>
        <name>Fe</name>
        <dbReference type="ChEBI" id="CHEBI:18248"/>
    </ligandPart>
</feature>
<feature type="transmembrane region" description="Helical" evidence="24">
    <location>
        <begin position="38"/>
        <end position="60"/>
    </location>
</feature>
<evidence type="ECO:0000256" key="23">
    <source>
        <dbReference type="PIRSR" id="PIRSR000006-2"/>
    </source>
</evidence>
<keyword evidence="10 24" id="KW-0812">Transmembrane</keyword>
<reference evidence="26 27" key="1">
    <citation type="submission" date="2015-11" db="EMBL/GenBank/DDBJ databases">
        <title>Draft genome sequence of Paramesorhizobium deserti A-3-E, a strain highly resistant to diverse beta-lactam antibiotics.</title>
        <authorList>
            <person name="Lv R."/>
            <person name="Yang X."/>
            <person name="Fang N."/>
            <person name="Guo J."/>
            <person name="Luo X."/>
            <person name="Peng F."/>
            <person name="Yang R."/>
            <person name="Cui Y."/>
            <person name="Fang C."/>
            <person name="Song Y."/>
        </authorList>
    </citation>
    <scope>NUCLEOTIDE SEQUENCE [LARGE SCALE GENOMIC DNA]</scope>
    <source>
        <strain evidence="26 27">A-3-E</strain>
    </source>
</reference>
<dbReference type="InterPro" id="IPR038414">
    <property type="entry name" value="CcoP_N_sf"/>
</dbReference>
<keyword evidence="13 21" id="KW-0375">Hydrogen ion transport</keyword>
<keyword evidence="18 21" id="KW-0406">Ion transport</keyword>
<organism evidence="26 27">
    <name type="scientific">Paramesorhizobium deserti</name>
    <dbReference type="NCBI Taxonomy" id="1494590"/>
    <lineage>
        <taxon>Bacteria</taxon>
        <taxon>Pseudomonadati</taxon>
        <taxon>Pseudomonadota</taxon>
        <taxon>Alphaproteobacteria</taxon>
        <taxon>Hyphomicrobiales</taxon>
        <taxon>Phyllobacteriaceae</taxon>
        <taxon>Paramesorhizobium</taxon>
    </lineage>
</organism>
<feature type="binding site" description="axial binding residue" evidence="22">
    <location>
        <position position="179"/>
    </location>
    <ligand>
        <name>heme c</name>
        <dbReference type="ChEBI" id="CHEBI:61717"/>
        <label>2</label>
    </ligand>
    <ligandPart>
        <name>Fe</name>
        <dbReference type="ChEBI" id="CHEBI:18248"/>
    </ligandPart>
</feature>
<dbReference type="InterPro" id="IPR008168">
    <property type="entry name" value="Cyt_C_IC"/>
</dbReference>
<dbReference type="GO" id="GO:0009055">
    <property type="term" value="F:electron transfer activity"/>
    <property type="evidence" value="ECO:0007669"/>
    <property type="project" value="InterPro"/>
</dbReference>
<dbReference type="Pfam" id="PF13442">
    <property type="entry name" value="Cytochrome_CBB3"/>
    <property type="match status" value="1"/>
</dbReference>
<gene>
    <name evidence="26" type="ORF">ATN84_20810</name>
</gene>
<evidence type="ECO:0000256" key="10">
    <source>
        <dbReference type="ARBA" id="ARBA00022692"/>
    </source>
</evidence>
<feature type="binding site" description="axial binding residue" evidence="22">
    <location>
        <position position="226"/>
    </location>
    <ligand>
        <name>heme c</name>
        <dbReference type="ChEBI" id="CHEBI:61717"/>
        <label>2</label>
    </ligand>
    <ligandPart>
        <name>Fe</name>
        <dbReference type="ChEBI" id="CHEBI:18248"/>
    </ligandPart>
</feature>
<dbReference type="RefSeq" id="WP_068884901.1">
    <property type="nucleotide sequence ID" value="NZ_LNTU01000039.1"/>
</dbReference>
<comment type="similarity">
    <text evidence="3 21">Belongs to the CcoP / FixP family.</text>
</comment>
<evidence type="ECO:0000256" key="5">
    <source>
        <dbReference type="ARBA" id="ARBA00022448"/>
    </source>
</evidence>
<feature type="binding site" description="covalent" evidence="23">
    <location>
        <position position="127"/>
    </location>
    <ligand>
        <name>heme c</name>
        <dbReference type="ChEBI" id="CHEBI:61717"/>
        <label>1</label>
    </ligand>
</feature>